<dbReference type="GO" id="GO:0051539">
    <property type="term" value="F:4 iron, 4 sulfur cluster binding"/>
    <property type="evidence" value="ECO:0007669"/>
    <property type="project" value="UniProtKB-KW"/>
</dbReference>
<dbReference type="InterPro" id="IPR051536">
    <property type="entry name" value="UDG_Type-4/5"/>
</dbReference>
<dbReference type="AlphaFoldDB" id="A0A3M0T3A8"/>
<name>A0A3M0T3A8_9CLOT</name>
<evidence type="ECO:0000259" key="12">
    <source>
        <dbReference type="SMART" id="SM00986"/>
    </source>
</evidence>
<organism evidence="13 14">
    <name type="scientific">Clostridium autoethanogenum</name>
    <dbReference type="NCBI Taxonomy" id="84023"/>
    <lineage>
        <taxon>Bacteria</taxon>
        <taxon>Bacillati</taxon>
        <taxon>Bacillota</taxon>
        <taxon>Clostridia</taxon>
        <taxon>Eubacteriales</taxon>
        <taxon>Clostridiaceae</taxon>
        <taxon>Clostridium</taxon>
    </lineage>
</organism>
<evidence type="ECO:0000256" key="4">
    <source>
        <dbReference type="ARBA" id="ARBA00019403"/>
    </source>
</evidence>
<dbReference type="SMART" id="SM00986">
    <property type="entry name" value="UDG"/>
    <property type="match status" value="1"/>
</dbReference>
<dbReference type="EMBL" id="RFAQ01000001">
    <property type="protein sequence ID" value="RMD05024.1"/>
    <property type="molecule type" value="Genomic_DNA"/>
</dbReference>
<feature type="domain" description="Uracil-DNA glycosylase-like" evidence="12">
    <location>
        <begin position="28"/>
        <end position="175"/>
    </location>
</feature>
<dbReference type="GO" id="GO:0046872">
    <property type="term" value="F:metal ion binding"/>
    <property type="evidence" value="ECO:0007669"/>
    <property type="project" value="UniProtKB-KW"/>
</dbReference>
<dbReference type="InterPro" id="IPR005122">
    <property type="entry name" value="Uracil-DNA_glycosylase-like"/>
</dbReference>
<dbReference type="PANTHER" id="PTHR33693">
    <property type="entry name" value="TYPE-5 URACIL-DNA GLYCOSYLASE"/>
    <property type="match status" value="1"/>
</dbReference>
<dbReference type="InterPro" id="IPR036895">
    <property type="entry name" value="Uracil-DNA_glycosylase-like_sf"/>
</dbReference>
<evidence type="ECO:0000256" key="10">
    <source>
        <dbReference type="ARBA" id="ARBA00023014"/>
    </source>
</evidence>
<dbReference type="Gene3D" id="3.40.470.10">
    <property type="entry name" value="Uracil-DNA glycosylase-like domain"/>
    <property type="match status" value="1"/>
</dbReference>
<dbReference type="SMART" id="SM00987">
    <property type="entry name" value="UreE_C"/>
    <property type="match status" value="1"/>
</dbReference>
<keyword evidence="5" id="KW-0004">4Fe-4S</keyword>
<dbReference type="RefSeq" id="WP_013236862.1">
    <property type="nucleotide sequence ID" value="NZ_CP110420.1"/>
</dbReference>
<dbReference type="CDD" id="cd10030">
    <property type="entry name" value="UDG-F4_TTUDGA_SPO1dp_like"/>
    <property type="match status" value="1"/>
</dbReference>
<evidence type="ECO:0000256" key="9">
    <source>
        <dbReference type="ARBA" id="ARBA00023004"/>
    </source>
</evidence>
<accession>A0A3M0T3A8</accession>
<keyword evidence="6" id="KW-0479">Metal-binding</keyword>
<dbReference type="GO" id="GO:0004844">
    <property type="term" value="F:uracil DNA N-glycosylase activity"/>
    <property type="evidence" value="ECO:0007669"/>
    <property type="project" value="UniProtKB-EC"/>
</dbReference>
<evidence type="ECO:0000256" key="1">
    <source>
        <dbReference type="ARBA" id="ARBA00001400"/>
    </source>
</evidence>
<evidence type="ECO:0000256" key="6">
    <source>
        <dbReference type="ARBA" id="ARBA00022723"/>
    </source>
</evidence>
<protein>
    <recommendedName>
        <fullName evidence="4">Type-4 uracil-DNA glycosylase</fullName>
        <ecNumber evidence="3">3.2.2.27</ecNumber>
    </recommendedName>
</protein>
<evidence type="ECO:0000313" key="14">
    <source>
        <dbReference type="Proteomes" id="UP000277999"/>
    </source>
</evidence>
<keyword evidence="7" id="KW-0227">DNA damage</keyword>
<reference evidence="13 14" key="1">
    <citation type="submission" date="2018-10" db="EMBL/GenBank/DDBJ databases">
        <title>Genome-centric metagenomics revealed C2 chemical producing, CO utilizing Clostridium with novel acetogenic gene cluster.</title>
        <authorList>
            <person name="Kang H."/>
            <person name="Park B."/>
            <person name="Choi I.G."/>
            <person name="Chang I.S."/>
        </authorList>
    </citation>
    <scope>NUCLEOTIDE SEQUENCE [LARGE SCALE GENOMIC DNA]</scope>
    <source>
        <strain evidence="13 14">H21-9</strain>
    </source>
</reference>
<dbReference type="Proteomes" id="UP000277999">
    <property type="component" value="Unassembled WGS sequence"/>
</dbReference>
<comment type="catalytic activity">
    <reaction evidence="1">
        <text>Hydrolyzes single-stranded DNA or mismatched double-stranded DNA and polynucleotides, releasing free uracil.</text>
        <dbReference type="EC" id="3.2.2.27"/>
    </reaction>
</comment>
<dbReference type="InterPro" id="IPR005273">
    <property type="entry name" value="Ura-DNA_glyco_family4"/>
</dbReference>
<keyword evidence="10" id="KW-0411">Iron-sulfur</keyword>
<keyword evidence="9" id="KW-0408">Iron</keyword>
<evidence type="ECO:0000256" key="8">
    <source>
        <dbReference type="ARBA" id="ARBA00022801"/>
    </source>
</evidence>
<evidence type="ECO:0000256" key="3">
    <source>
        <dbReference type="ARBA" id="ARBA00012030"/>
    </source>
</evidence>
<dbReference type="GO" id="GO:0006281">
    <property type="term" value="P:DNA repair"/>
    <property type="evidence" value="ECO:0007669"/>
    <property type="project" value="UniProtKB-KW"/>
</dbReference>
<proteinExistence type="inferred from homology"/>
<dbReference type="SUPFAM" id="SSF52141">
    <property type="entry name" value="Uracil-DNA glycosylase-like"/>
    <property type="match status" value="1"/>
</dbReference>
<comment type="caution">
    <text evidence="13">The sequence shown here is derived from an EMBL/GenBank/DDBJ whole genome shotgun (WGS) entry which is preliminary data.</text>
</comment>
<gene>
    <name evidence="13" type="ORF">D9O40_01365</name>
</gene>
<dbReference type="NCBIfam" id="TIGR00758">
    <property type="entry name" value="UDG_fam4"/>
    <property type="match status" value="1"/>
</dbReference>
<evidence type="ECO:0000256" key="11">
    <source>
        <dbReference type="ARBA" id="ARBA00023204"/>
    </source>
</evidence>
<comment type="similarity">
    <text evidence="2">Belongs to the uracil-DNA glycosylase (UDG) superfamily. Type 4 (UDGa) family.</text>
</comment>
<evidence type="ECO:0000256" key="7">
    <source>
        <dbReference type="ARBA" id="ARBA00022763"/>
    </source>
</evidence>
<evidence type="ECO:0000256" key="5">
    <source>
        <dbReference type="ARBA" id="ARBA00022485"/>
    </source>
</evidence>
<dbReference type="Pfam" id="PF03167">
    <property type="entry name" value="UDG"/>
    <property type="match status" value="1"/>
</dbReference>
<keyword evidence="11" id="KW-0234">DNA repair</keyword>
<evidence type="ECO:0000256" key="2">
    <source>
        <dbReference type="ARBA" id="ARBA00006521"/>
    </source>
</evidence>
<dbReference type="EC" id="3.2.2.27" evidence="3"/>
<sequence>MLRWKELYEECLSCSKCSLGDNRTNMVFGDGNPKAHIMFIGEAPGADEDRTGIPFVGRAGQLLTKALLALDLHRERDYYICNICKCRPKNNRTPYEEEEKACIPYLRNQVALVRPKIIVCLGATAMGCILGKEWRITRDRGKWIERKGFYMTATFHPSAVLRDANKKAAFWEDLKSIKEKNEEIFQTKNVDT</sequence>
<keyword evidence="8" id="KW-0378">Hydrolase</keyword>
<dbReference type="PANTHER" id="PTHR33693:SF1">
    <property type="entry name" value="TYPE-4 URACIL-DNA GLYCOSYLASE"/>
    <property type="match status" value="1"/>
</dbReference>
<evidence type="ECO:0000313" key="13">
    <source>
        <dbReference type="EMBL" id="RMD05024.1"/>
    </source>
</evidence>